<name>A0AAD9HL98_9PEZI</name>
<keyword evidence="7 9" id="KW-0408">Iron</keyword>
<evidence type="ECO:0000256" key="5">
    <source>
        <dbReference type="ARBA" id="ARBA00022723"/>
    </source>
</evidence>
<evidence type="ECO:0000313" key="11">
    <source>
        <dbReference type="EMBL" id="KAK2030377.1"/>
    </source>
</evidence>
<evidence type="ECO:0000256" key="10">
    <source>
        <dbReference type="RuleBase" id="RU000461"/>
    </source>
</evidence>
<feature type="binding site" description="axial binding residue" evidence="9">
    <location>
        <position position="430"/>
    </location>
    <ligand>
        <name>heme</name>
        <dbReference type="ChEBI" id="CHEBI:30413"/>
    </ligand>
    <ligandPart>
        <name>Fe</name>
        <dbReference type="ChEBI" id="CHEBI:18248"/>
    </ligandPart>
</feature>
<dbReference type="SUPFAM" id="SSF48264">
    <property type="entry name" value="Cytochrome P450"/>
    <property type="match status" value="1"/>
</dbReference>
<dbReference type="PROSITE" id="PS00086">
    <property type="entry name" value="CYTOCHROME_P450"/>
    <property type="match status" value="1"/>
</dbReference>
<keyword evidence="4 9" id="KW-0349">Heme</keyword>
<dbReference type="GO" id="GO:0016705">
    <property type="term" value="F:oxidoreductase activity, acting on paired donors, with incorporation or reduction of molecular oxygen"/>
    <property type="evidence" value="ECO:0007669"/>
    <property type="project" value="InterPro"/>
</dbReference>
<comment type="caution">
    <text evidence="11">The sequence shown here is derived from an EMBL/GenBank/DDBJ whole genome shotgun (WGS) entry which is preliminary data.</text>
</comment>
<evidence type="ECO:0000256" key="7">
    <source>
        <dbReference type="ARBA" id="ARBA00023004"/>
    </source>
</evidence>
<comment type="similarity">
    <text evidence="3 10">Belongs to the cytochrome P450 family.</text>
</comment>
<accession>A0AAD9HL98</accession>
<keyword evidence="8 10" id="KW-0503">Monooxygenase</keyword>
<proteinExistence type="inferred from homology"/>
<evidence type="ECO:0000256" key="6">
    <source>
        <dbReference type="ARBA" id="ARBA00023002"/>
    </source>
</evidence>
<evidence type="ECO:0000313" key="12">
    <source>
        <dbReference type="Proteomes" id="UP001232148"/>
    </source>
</evidence>
<dbReference type="Proteomes" id="UP001232148">
    <property type="component" value="Unassembled WGS sequence"/>
</dbReference>
<dbReference type="CDD" id="cd11041">
    <property type="entry name" value="CYP503A1-like"/>
    <property type="match status" value="1"/>
</dbReference>
<evidence type="ECO:0000256" key="9">
    <source>
        <dbReference type="PIRSR" id="PIRSR602401-1"/>
    </source>
</evidence>
<comment type="subcellular location">
    <subcellularLocation>
        <location evidence="2">Membrane</location>
        <topology evidence="2">Single-pass membrane protein</topology>
    </subcellularLocation>
</comment>
<dbReference type="GO" id="GO:0005506">
    <property type="term" value="F:iron ion binding"/>
    <property type="evidence" value="ECO:0007669"/>
    <property type="project" value="InterPro"/>
</dbReference>
<dbReference type="GO" id="GO:0004497">
    <property type="term" value="F:monooxygenase activity"/>
    <property type="evidence" value="ECO:0007669"/>
    <property type="project" value="UniProtKB-KW"/>
</dbReference>
<evidence type="ECO:0000256" key="1">
    <source>
        <dbReference type="ARBA" id="ARBA00001971"/>
    </source>
</evidence>
<dbReference type="PRINTS" id="PR00385">
    <property type="entry name" value="P450"/>
</dbReference>
<gene>
    <name evidence="11" type="ORF">LX32DRAFT_638249</name>
</gene>
<dbReference type="Pfam" id="PF00067">
    <property type="entry name" value="p450"/>
    <property type="match status" value="1"/>
</dbReference>
<dbReference type="EMBL" id="MU842852">
    <property type="protein sequence ID" value="KAK2030377.1"/>
    <property type="molecule type" value="Genomic_DNA"/>
</dbReference>
<evidence type="ECO:0000256" key="4">
    <source>
        <dbReference type="ARBA" id="ARBA00022617"/>
    </source>
</evidence>
<dbReference type="Gene3D" id="1.10.630.10">
    <property type="entry name" value="Cytochrome P450"/>
    <property type="match status" value="1"/>
</dbReference>
<reference evidence="11" key="1">
    <citation type="submission" date="2021-06" db="EMBL/GenBank/DDBJ databases">
        <title>Comparative genomics, transcriptomics and evolutionary studies reveal genomic signatures of adaptation to plant cell wall in hemibiotrophic fungi.</title>
        <authorList>
            <consortium name="DOE Joint Genome Institute"/>
            <person name="Baroncelli R."/>
            <person name="Diaz J.F."/>
            <person name="Benocci T."/>
            <person name="Peng M."/>
            <person name="Battaglia E."/>
            <person name="Haridas S."/>
            <person name="Andreopoulos W."/>
            <person name="Labutti K."/>
            <person name="Pangilinan J."/>
            <person name="Floch G.L."/>
            <person name="Makela M.R."/>
            <person name="Henrissat B."/>
            <person name="Grigoriev I.V."/>
            <person name="Crouch J.A."/>
            <person name="De Vries R.P."/>
            <person name="Sukno S.A."/>
            <person name="Thon M.R."/>
        </authorList>
    </citation>
    <scope>NUCLEOTIDE SEQUENCE</scope>
    <source>
        <strain evidence="11">MAFF235873</strain>
    </source>
</reference>
<dbReference type="InterPro" id="IPR017972">
    <property type="entry name" value="Cyt_P450_CS"/>
</dbReference>
<dbReference type="GO" id="GO:0020037">
    <property type="term" value="F:heme binding"/>
    <property type="evidence" value="ECO:0007669"/>
    <property type="project" value="InterPro"/>
</dbReference>
<sequence length="489" mass="55949">MDFHPVHLLGIGAALVVLLWISTRKNPELDAPLLSNDSNDFLQIMQKGYAEYRDRLFKIPTSNKPMVIVGSHLLDDLKAYPEDTISFRREMYDRYLGQYTSVASNSTAMIHSVKFDLTKSIGNLIPLMQEEMDYAMTNFMSGYTPEADGCIRVPVYAMCTRVIAMVSGRVFVGLPLSRNEEWIHTAIHSTIDSFSGAAMMWQYPSWSWPIMQWIVPQTKRVRYYRRRVAEMLKPIITKRLEDAKNGLDSKQHSDMIQWLIDNSNGRGGDLAFQANEHIVMNVAAIHTTGGQLSHTLYDLARYPEYITELREEINSVLHRDGGINKQSLFHLKKMDSFLREVQRLSPPSLVSTNRKVLKPLKLSNGVVIPAGTSLAASPACVSRDPAIWKNPDDFDGLRFYKLRETEGEEKYQFATVNEEALSFGHGRHACPGRFFASAELKIILIHILQNYDIALCEDYSRDRPLNRFLEVMAAQDVTYELRFHKRMKE</sequence>
<dbReference type="InterPro" id="IPR036396">
    <property type="entry name" value="Cyt_P450_sf"/>
</dbReference>
<dbReference type="GO" id="GO:0016020">
    <property type="term" value="C:membrane"/>
    <property type="evidence" value="ECO:0007669"/>
    <property type="project" value="UniProtKB-SubCell"/>
</dbReference>
<protein>
    <submittedName>
        <fullName evidence="11">Cytochrome p450 monooxygenase</fullName>
    </submittedName>
</protein>
<dbReference type="InterPro" id="IPR001128">
    <property type="entry name" value="Cyt_P450"/>
</dbReference>
<evidence type="ECO:0000256" key="2">
    <source>
        <dbReference type="ARBA" id="ARBA00004167"/>
    </source>
</evidence>
<evidence type="ECO:0000256" key="8">
    <source>
        <dbReference type="ARBA" id="ARBA00023033"/>
    </source>
</evidence>
<dbReference type="AlphaFoldDB" id="A0AAD9HL98"/>
<dbReference type="PRINTS" id="PR00463">
    <property type="entry name" value="EP450I"/>
</dbReference>
<organism evidence="11 12">
    <name type="scientific">Colletotrichum zoysiae</name>
    <dbReference type="NCBI Taxonomy" id="1216348"/>
    <lineage>
        <taxon>Eukaryota</taxon>
        <taxon>Fungi</taxon>
        <taxon>Dikarya</taxon>
        <taxon>Ascomycota</taxon>
        <taxon>Pezizomycotina</taxon>
        <taxon>Sordariomycetes</taxon>
        <taxon>Hypocreomycetidae</taxon>
        <taxon>Glomerellales</taxon>
        <taxon>Glomerellaceae</taxon>
        <taxon>Colletotrichum</taxon>
        <taxon>Colletotrichum graminicola species complex</taxon>
    </lineage>
</organism>
<dbReference type="InterPro" id="IPR002401">
    <property type="entry name" value="Cyt_P450_E_grp-I"/>
</dbReference>
<keyword evidence="5 9" id="KW-0479">Metal-binding</keyword>
<dbReference type="PANTHER" id="PTHR46206:SF6">
    <property type="entry name" value="CYTOCHROME P450 MONOOXYGENASE AN1598-RELATED"/>
    <property type="match status" value="1"/>
</dbReference>
<keyword evidence="6 10" id="KW-0560">Oxidoreductase</keyword>
<evidence type="ECO:0000256" key="3">
    <source>
        <dbReference type="ARBA" id="ARBA00010617"/>
    </source>
</evidence>
<dbReference type="PANTHER" id="PTHR46206">
    <property type="entry name" value="CYTOCHROME P450"/>
    <property type="match status" value="1"/>
</dbReference>
<comment type="cofactor">
    <cofactor evidence="1 9">
        <name>heme</name>
        <dbReference type="ChEBI" id="CHEBI:30413"/>
    </cofactor>
</comment>
<keyword evidence="12" id="KW-1185">Reference proteome</keyword>